<name>A0A0B0EGS7_9BACT</name>
<feature type="non-terminal residue" evidence="1">
    <location>
        <position position="29"/>
    </location>
</feature>
<organism evidence="1 2">
    <name type="scientific">Candidatus Scalindua brodae</name>
    <dbReference type="NCBI Taxonomy" id="237368"/>
    <lineage>
        <taxon>Bacteria</taxon>
        <taxon>Pseudomonadati</taxon>
        <taxon>Planctomycetota</taxon>
        <taxon>Candidatus Brocadiia</taxon>
        <taxon>Candidatus Brocadiales</taxon>
        <taxon>Candidatus Scalinduaceae</taxon>
        <taxon>Candidatus Scalindua</taxon>
    </lineage>
</organism>
<dbReference type="AlphaFoldDB" id="A0A0B0EGS7"/>
<dbReference type="Proteomes" id="UP000030652">
    <property type="component" value="Unassembled WGS sequence"/>
</dbReference>
<comment type="caution">
    <text evidence="1">The sequence shown here is derived from an EMBL/GenBank/DDBJ whole genome shotgun (WGS) entry which is preliminary data.</text>
</comment>
<reference evidence="1 2" key="1">
    <citation type="submission" date="2014-10" db="EMBL/GenBank/DDBJ databases">
        <title>Draft genome of anammox bacterium scalindua brodae, obtained using differential coverage binning of sequence data from two enrichment reactors.</title>
        <authorList>
            <person name="Speth D.R."/>
            <person name="Russ L."/>
            <person name="Kartal B."/>
            <person name="Op den Camp H.J."/>
            <person name="Dutilh B.E."/>
            <person name="Jetten M.S."/>
        </authorList>
    </citation>
    <scope>NUCLEOTIDE SEQUENCE [LARGE SCALE GENOMIC DNA]</scope>
    <source>
        <strain evidence="1">RU1</strain>
    </source>
</reference>
<gene>
    <name evidence="1" type="ORF">SCABRO_01959</name>
</gene>
<accession>A0A0B0EGS7</accession>
<proteinExistence type="predicted"/>
<dbReference type="EMBL" id="JRYO01000137">
    <property type="protein sequence ID" value="KHE92292.1"/>
    <property type="molecule type" value="Genomic_DNA"/>
</dbReference>
<evidence type="ECO:0000313" key="1">
    <source>
        <dbReference type="EMBL" id="KHE92292.1"/>
    </source>
</evidence>
<protein>
    <submittedName>
        <fullName evidence="1">Uncharacterized protein</fullName>
    </submittedName>
</protein>
<sequence length="29" mass="3431">MEFESQVEVAADIIWIRLHANGEMMLRKL</sequence>
<evidence type="ECO:0000313" key="2">
    <source>
        <dbReference type="Proteomes" id="UP000030652"/>
    </source>
</evidence>